<feature type="domain" description="Rod shape-determining protein MreC beta-barrel core" evidence="7">
    <location>
        <begin position="111"/>
        <end position="258"/>
    </location>
</feature>
<dbReference type="EMBL" id="QTZN02000016">
    <property type="protein sequence ID" value="MVB07091.1"/>
    <property type="molecule type" value="Genomic_DNA"/>
</dbReference>
<dbReference type="OrthoDB" id="9811827at2"/>
<evidence type="ECO:0000256" key="6">
    <source>
        <dbReference type="SAM" id="Phobius"/>
    </source>
</evidence>
<evidence type="ECO:0000313" key="11">
    <source>
        <dbReference type="Proteomes" id="UP000462449"/>
    </source>
</evidence>
<reference evidence="9 10" key="1">
    <citation type="submission" date="2019-11" db="EMBL/GenBank/DDBJ databases">
        <title>Draft genome sequence of Labilibaculum sp. strain SYP isolated from Black Sea.</title>
        <authorList>
            <person name="Yadav S."/>
            <person name="Villanueva L."/>
        </authorList>
    </citation>
    <scope>NUCLEOTIDE SEQUENCE [LARGE SCALE GENOMIC DNA]</scope>
    <source>
        <strain evidence="9 10">44</strain>
    </source>
</reference>
<reference evidence="8 11" key="2">
    <citation type="submission" date="2019-12" db="EMBL/GenBank/DDBJ databases">
        <title>Draft genome sequence of Labilibaculum sp. strain 44 isolated from deep waters of Black Sea.</title>
        <authorList>
            <person name="Yadav S."/>
            <person name="Villanueva L."/>
        </authorList>
    </citation>
    <scope>NUCLEOTIDE SEQUENCE [LARGE SCALE GENOMIC DNA]</scope>
    <source>
        <strain evidence="8 11">44</strain>
    </source>
</reference>
<proteinExistence type="inferred from homology"/>
<comment type="similarity">
    <text evidence="1">Belongs to the MreC family.</text>
</comment>
<dbReference type="InterPro" id="IPR007221">
    <property type="entry name" value="MreC"/>
</dbReference>
<keyword evidence="10" id="KW-1185">Reference proteome</keyword>
<dbReference type="InterPro" id="IPR042175">
    <property type="entry name" value="Cell/Rod_MreC_2"/>
</dbReference>
<dbReference type="EMBL" id="WOTW01000016">
    <property type="protein sequence ID" value="MUP37886.1"/>
    <property type="molecule type" value="Genomic_DNA"/>
</dbReference>
<evidence type="ECO:0000259" key="7">
    <source>
        <dbReference type="Pfam" id="PF04085"/>
    </source>
</evidence>
<dbReference type="GO" id="GO:0008360">
    <property type="term" value="P:regulation of cell shape"/>
    <property type="evidence" value="ECO:0007669"/>
    <property type="project" value="UniProtKB-KW"/>
</dbReference>
<dbReference type="PANTHER" id="PTHR34138">
    <property type="entry name" value="CELL SHAPE-DETERMINING PROTEIN MREC"/>
    <property type="match status" value="1"/>
</dbReference>
<dbReference type="Proteomes" id="UP000285951">
    <property type="component" value="Unassembled WGS sequence"/>
</dbReference>
<dbReference type="AlphaFoldDB" id="A0A7M4D5F7"/>
<evidence type="ECO:0000256" key="5">
    <source>
        <dbReference type="SAM" id="Coils"/>
    </source>
</evidence>
<organism evidence="8 11">
    <name type="scientific">Labilibaculum euxinus</name>
    <dbReference type="NCBI Taxonomy" id="2686357"/>
    <lineage>
        <taxon>Bacteria</taxon>
        <taxon>Pseudomonadati</taxon>
        <taxon>Bacteroidota</taxon>
        <taxon>Bacteroidia</taxon>
        <taxon>Marinilabiliales</taxon>
        <taxon>Marinifilaceae</taxon>
        <taxon>Labilibaculum</taxon>
    </lineage>
</organism>
<dbReference type="RefSeq" id="WP_156195652.1">
    <property type="nucleotide sequence ID" value="NZ_QTZN02000016.1"/>
</dbReference>
<evidence type="ECO:0000313" key="8">
    <source>
        <dbReference type="EMBL" id="MUP37886.1"/>
    </source>
</evidence>
<dbReference type="Gene3D" id="2.40.10.340">
    <property type="entry name" value="Rod shape-determining protein MreC, domain 1"/>
    <property type="match status" value="1"/>
</dbReference>
<dbReference type="Proteomes" id="UP000462449">
    <property type="component" value="Unassembled WGS sequence"/>
</dbReference>
<dbReference type="GO" id="GO:0005886">
    <property type="term" value="C:plasma membrane"/>
    <property type="evidence" value="ECO:0007669"/>
    <property type="project" value="TreeGrafter"/>
</dbReference>
<name>A0A7M4D5F7_9BACT</name>
<keyword evidence="6" id="KW-0812">Transmembrane</keyword>
<evidence type="ECO:0000256" key="3">
    <source>
        <dbReference type="ARBA" id="ARBA00022960"/>
    </source>
</evidence>
<keyword evidence="6" id="KW-1133">Transmembrane helix</keyword>
<dbReference type="PANTHER" id="PTHR34138:SF1">
    <property type="entry name" value="CELL SHAPE-DETERMINING PROTEIN MREC"/>
    <property type="match status" value="1"/>
</dbReference>
<sequence>MKNLLHFIVRFHFTIIFVVIEIFCMLLLVSYNNYQKTEYLNSSNALTGSLYEKVSSITDYLALAETNEELNKENTRLKNILAESYKMSVDSSVLYNDSLYQQQYLYRTAKIINNSVNKQLNYITLNKGKLNGIQPEMAVVTDHGVVGVVKSVSNNFSTVISLLNSRISVSAKIKKNNYFGSLSWDGRDYKSARLYEVPIHVLIQTGDTIVTSGYSSIFPEGILLGTVQEILPSSGGNFHELRIAFFNDFKSLSYVKVIGDLMKTERLELEKEVVE</sequence>
<evidence type="ECO:0000256" key="2">
    <source>
        <dbReference type="ARBA" id="ARBA00013855"/>
    </source>
</evidence>
<dbReference type="InterPro" id="IPR042177">
    <property type="entry name" value="Cell/Rod_1"/>
</dbReference>
<protein>
    <recommendedName>
        <fullName evidence="2">Cell shape-determining protein MreC</fullName>
    </recommendedName>
    <alternativeName>
        <fullName evidence="4">Cell shape protein MreC</fullName>
    </alternativeName>
</protein>
<gene>
    <name evidence="8" type="primary">mreC</name>
    <name evidence="9" type="ORF">DWB62_008685</name>
    <name evidence="8" type="ORF">GNY23_08685</name>
</gene>
<keyword evidence="6" id="KW-0472">Membrane</keyword>
<feature type="coiled-coil region" evidence="5">
    <location>
        <begin position="60"/>
        <end position="87"/>
    </location>
</feature>
<evidence type="ECO:0000313" key="9">
    <source>
        <dbReference type="EMBL" id="MVB07091.1"/>
    </source>
</evidence>
<evidence type="ECO:0000256" key="1">
    <source>
        <dbReference type="ARBA" id="ARBA00009369"/>
    </source>
</evidence>
<feature type="transmembrane region" description="Helical" evidence="6">
    <location>
        <begin position="7"/>
        <end position="31"/>
    </location>
</feature>
<dbReference type="InterPro" id="IPR055342">
    <property type="entry name" value="MreC_beta-barrel_core"/>
</dbReference>
<comment type="caution">
    <text evidence="8">The sequence shown here is derived from an EMBL/GenBank/DDBJ whole genome shotgun (WGS) entry which is preliminary data.</text>
</comment>
<dbReference type="NCBIfam" id="NF010532">
    <property type="entry name" value="PRK13922.9-3"/>
    <property type="match status" value="1"/>
</dbReference>
<evidence type="ECO:0000256" key="4">
    <source>
        <dbReference type="ARBA" id="ARBA00032089"/>
    </source>
</evidence>
<accession>A0A7M4D5F7</accession>
<keyword evidence="3" id="KW-0133">Cell shape</keyword>
<dbReference type="Pfam" id="PF04085">
    <property type="entry name" value="MreC"/>
    <property type="match status" value="1"/>
</dbReference>
<evidence type="ECO:0000313" key="10">
    <source>
        <dbReference type="Proteomes" id="UP000285951"/>
    </source>
</evidence>
<dbReference type="Gene3D" id="2.40.10.350">
    <property type="entry name" value="Rod shape-determining protein MreC, domain 2"/>
    <property type="match status" value="1"/>
</dbReference>
<keyword evidence="5" id="KW-0175">Coiled coil</keyword>